<evidence type="ECO:0000313" key="1">
    <source>
        <dbReference type="EMBL" id="KAA6315429.1"/>
    </source>
</evidence>
<feature type="non-terminal residue" evidence="1">
    <location>
        <position position="1"/>
    </location>
</feature>
<reference evidence="1" key="1">
    <citation type="submission" date="2019-03" db="EMBL/GenBank/DDBJ databases">
        <title>Single cell metagenomics reveals metabolic interactions within the superorganism composed of flagellate Streblomastix strix and complex community of Bacteroidetes bacteria on its surface.</title>
        <authorList>
            <person name="Treitli S.C."/>
            <person name="Kolisko M."/>
            <person name="Husnik F."/>
            <person name="Keeling P."/>
            <person name="Hampl V."/>
        </authorList>
    </citation>
    <scope>NUCLEOTIDE SEQUENCE</scope>
    <source>
        <strain evidence="1">STM</strain>
    </source>
</reference>
<organism evidence="1">
    <name type="scientific">termite gut metagenome</name>
    <dbReference type="NCBI Taxonomy" id="433724"/>
    <lineage>
        <taxon>unclassified sequences</taxon>
        <taxon>metagenomes</taxon>
        <taxon>organismal metagenomes</taxon>
    </lineage>
</organism>
<comment type="caution">
    <text evidence="1">The sequence shown here is derived from an EMBL/GenBank/DDBJ whole genome shotgun (WGS) entry which is preliminary data.</text>
</comment>
<name>A0A5J4Q2Z0_9ZZZZ</name>
<sequence length="125" mass="14771">CQTCHRDSYRNNKLNNERIPIAMKAEEFIKQRMKAICLQIEGISMRYAFEKSSGWHIIEVTPETMRNVNEKYAELEWSFWKDFRVNFPNENFLITEPHITHDMSNLIASESSRKNRIAPSFNAVS</sequence>
<dbReference type="EMBL" id="SNRY01005256">
    <property type="protein sequence ID" value="KAA6315429.1"/>
    <property type="molecule type" value="Genomic_DNA"/>
</dbReference>
<gene>
    <name evidence="1" type="ORF">EZS27_034111</name>
</gene>
<proteinExistence type="predicted"/>
<dbReference type="AlphaFoldDB" id="A0A5J4Q2Z0"/>
<protein>
    <submittedName>
        <fullName evidence="1">Uncharacterized protein</fullName>
    </submittedName>
</protein>
<accession>A0A5J4Q2Z0</accession>